<dbReference type="InterPro" id="IPR004843">
    <property type="entry name" value="Calcineurin-like_PHP"/>
</dbReference>
<dbReference type="SUPFAM" id="SSF56300">
    <property type="entry name" value="Metallo-dependent phosphatases"/>
    <property type="match status" value="1"/>
</dbReference>
<reference evidence="5" key="1">
    <citation type="journal article" date="2019" name="Int. J. Syst. Evol. Microbiol.">
        <title>The Global Catalogue of Microorganisms (GCM) 10K type strain sequencing project: providing services to taxonomists for standard genome sequencing and annotation.</title>
        <authorList>
            <consortium name="The Broad Institute Genomics Platform"/>
            <consortium name="The Broad Institute Genome Sequencing Center for Infectious Disease"/>
            <person name="Wu L."/>
            <person name="Ma J."/>
        </authorList>
    </citation>
    <scope>NUCLEOTIDE SEQUENCE [LARGE SCALE GENOMIC DNA]</scope>
    <source>
        <strain evidence="5">CGMCC 4.1469</strain>
    </source>
</reference>
<dbReference type="GO" id="GO:0016787">
    <property type="term" value="F:hydrolase activity"/>
    <property type="evidence" value="ECO:0007669"/>
    <property type="project" value="UniProtKB-KW"/>
</dbReference>
<dbReference type="RefSeq" id="WP_377164220.1">
    <property type="nucleotide sequence ID" value="NZ_JBHSMQ010000002.1"/>
</dbReference>
<feature type="chain" id="PRO_5046910875" evidence="2">
    <location>
        <begin position="24"/>
        <end position="486"/>
    </location>
</feature>
<keyword evidence="5" id="KW-1185">Reference proteome</keyword>
<evidence type="ECO:0000313" key="4">
    <source>
        <dbReference type="EMBL" id="MFC5454288.1"/>
    </source>
</evidence>
<keyword evidence="4" id="KW-0378">Hydrolase</keyword>
<dbReference type="Proteomes" id="UP001596052">
    <property type="component" value="Unassembled WGS sequence"/>
</dbReference>
<evidence type="ECO:0000256" key="1">
    <source>
        <dbReference type="SAM" id="MobiDB-lite"/>
    </source>
</evidence>
<keyword evidence="2" id="KW-0732">Signal</keyword>
<evidence type="ECO:0000259" key="3">
    <source>
        <dbReference type="Pfam" id="PF00149"/>
    </source>
</evidence>
<feature type="domain" description="Calcineurin-like phosphoesterase" evidence="3">
    <location>
        <begin position="168"/>
        <end position="402"/>
    </location>
</feature>
<proteinExistence type="predicted"/>
<dbReference type="Gene3D" id="3.60.21.10">
    <property type="match status" value="1"/>
</dbReference>
<dbReference type="InterPro" id="IPR051918">
    <property type="entry name" value="STPP_CPPED1"/>
</dbReference>
<dbReference type="InterPro" id="IPR029052">
    <property type="entry name" value="Metallo-depent_PP-like"/>
</dbReference>
<accession>A0ABW0KLF0</accession>
<sequence>MKTSTSLPLLAAFIVMAAALAMAQNEGKQPKGERGNKGKGAGAGGQVEPAVVPPYLFNVWLCRPEAESVTLSVLAWKDMEAFVSYGASPSMLTQRSAVVKLTAGEPQTILLGSLKADSAYIYQLTYRIGGGEAVRDEVRSFHTQRAPASAFTFTMQADSHLDMSTDVRVYQQTLANMLTDKPDFMIDLGDTTMVDKFGSFYTRAESQYKAQRFYLGRIAHSVPVLLALGNHDGEQGFRLTGQPDSMPLWSIAMRKKYFPNPEPGGIYTGNSKPEESAGMLQDYYAFEWGSALFVVLDPFWFTRERKSEDNWDMTLGEEQYRWLAKTLETSKAPFKFVFLHHLVGGLGKDVRGAVTPAPYMEWGGKNADGSEGFKQHRPGWALPIHQLLVKNGVSIVFHGHDHLFAKEELDGVIYQEVPQPGHPSGGTRSAEEYGYTGTILGSSGHVRVMVGPGEAQVDYVRSIVPGVTRDEVPNASVAHSYKIKRK</sequence>
<feature type="signal peptide" evidence="2">
    <location>
        <begin position="1"/>
        <end position="23"/>
    </location>
</feature>
<name>A0ABW0KLF0_9BACT</name>
<organism evidence="4 5">
    <name type="scientific">Prosthecobacter fluviatilis</name>
    <dbReference type="NCBI Taxonomy" id="445931"/>
    <lineage>
        <taxon>Bacteria</taxon>
        <taxon>Pseudomonadati</taxon>
        <taxon>Verrucomicrobiota</taxon>
        <taxon>Verrucomicrobiia</taxon>
        <taxon>Verrucomicrobiales</taxon>
        <taxon>Verrucomicrobiaceae</taxon>
        <taxon>Prosthecobacter</taxon>
    </lineage>
</organism>
<comment type="caution">
    <text evidence="4">The sequence shown here is derived from an EMBL/GenBank/DDBJ whole genome shotgun (WGS) entry which is preliminary data.</text>
</comment>
<dbReference type="EMBL" id="JBHSMQ010000002">
    <property type="protein sequence ID" value="MFC5454288.1"/>
    <property type="molecule type" value="Genomic_DNA"/>
</dbReference>
<gene>
    <name evidence="4" type="ORF">ACFQDI_05425</name>
</gene>
<evidence type="ECO:0000256" key="2">
    <source>
        <dbReference type="SAM" id="SignalP"/>
    </source>
</evidence>
<evidence type="ECO:0000313" key="5">
    <source>
        <dbReference type="Proteomes" id="UP001596052"/>
    </source>
</evidence>
<dbReference type="Pfam" id="PF00149">
    <property type="entry name" value="Metallophos"/>
    <property type="match status" value="1"/>
</dbReference>
<dbReference type="PANTHER" id="PTHR43143:SF1">
    <property type="entry name" value="SERINE_THREONINE-PROTEIN PHOSPHATASE CPPED1"/>
    <property type="match status" value="1"/>
</dbReference>
<feature type="region of interest" description="Disordered" evidence="1">
    <location>
        <begin position="26"/>
        <end position="45"/>
    </location>
</feature>
<dbReference type="EC" id="3.1.-.-" evidence="4"/>
<dbReference type="PANTHER" id="PTHR43143">
    <property type="entry name" value="METALLOPHOSPHOESTERASE, CALCINEURIN SUPERFAMILY"/>
    <property type="match status" value="1"/>
</dbReference>
<protein>
    <submittedName>
        <fullName evidence="4">Metallophosphoesterase family protein</fullName>
        <ecNumber evidence="4">3.1.-.-</ecNumber>
    </submittedName>
</protein>